<protein>
    <recommendedName>
        <fullName evidence="3">Nephrocystin 3-like N-terminal domain-containing protein</fullName>
    </recommendedName>
</protein>
<dbReference type="Proteomes" id="UP001150217">
    <property type="component" value="Unassembled WGS sequence"/>
</dbReference>
<dbReference type="PANTHER" id="PTHR10039">
    <property type="entry name" value="AMELOGENIN"/>
    <property type="match status" value="1"/>
</dbReference>
<dbReference type="InterPro" id="IPR056884">
    <property type="entry name" value="NPHP3-like_N"/>
</dbReference>
<sequence length="778" mass="88566">MRKFKRNMKNMFKKGNKSSPTSHTASPSPGTASEDISAARAVPMEGSSGAQVQSVVLEILGPALELFKEASAAFPPLQAVVGSVFKCFEIYQTISGNTEKLKALANDLTSRTKSLQSTLQKEGLEPSPLIQDLADDLEGICKKVIASQDVGVIQKLQMDKSSQKIEGFQKEIQDAYEECKRKLLFTIERNTGMILREFVLQSMGHSSEALHDSNIVNRSPCHPETRKHILSEIETWAMDASSEPGYWMFGLAGTGKSTIAFSVCEILKGRKVLAATFFCSRQISKCNDYRLIIPTLSYQLARFSRTFAMSVKEILAQDSDIVTKRPEVQMEKLLIEPWKAVIKAAQMGSFHPVLVLDALDECQDIAKVLQPLISAISKKELQGLKFFITSRPEPKIQAKLKAYSSSGMKEFILHNVEKDIVQNDIFVYLQKEFQEMSPAKEQLNLLTNLSQPLFIYAATVVRFVKEADGVARRKKRLHDCTENAANLKDLNALYVEILDKATEKLQDEEMQDDLNIIHTIVSVGKPLTCQTIAELLHAEVESVSNLIHRLHAVFYIRETDGLIIIFHKSFYDFFFSFKDSKYKYNARTQHESLTFSCFQIMEKLCFNICDLPSSFIKDDNVPEFNDKVSKKIPETLNYCCQFWTDHFEIGQTDELFQRLQRILIEKGIYWLEAMSLLKSLPRCSKMLDVILQTSSNNADDSSIQRIVSYLQNLLRQFINSDVYGMTPHLYLSIMPFWENDVGCKPQLQQGIKLMNRVVDWHDKTLRIWDARTQLHFHL</sequence>
<dbReference type="InterPro" id="IPR027417">
    <property type="entry name" value="P-loop_NTPase"/>
</dbReference>
<dbReference type="Pfam" id="PF24883">
    <property type="entry name" value="NPHP3_N"/>
    <property type="match status" value="1"/>
</dbReference>
<feature type="compositionally biased region" description="Basic residues" evidence="2">
    <location>
        <begin position="1"/>
        <end position="16"/>
    </location>
</feature>
<evidence type="ECO:0000256" key="1">
    <source>
        <dbReference type="ARBA" id="ARBA00022737"/>
    </source>
</evidence>
<dbReference type="PANTHER" id="PTHR10039:SF17">
    <property type="entry name" value="FUNGAL STAND N-TERMINAL GOODBYE DOMAIN-CONTAINING PROTEIN-RELATED"/>
    <property type="match status" value="1"/>
</dbReference>
<keyword evidence="5" id="KW-1185">Reference proteome</keyword>
<feature type="non-terminal residue" evidence="4">
    <location>
        <position position="778"/>
    </location>
</feature>
<feature type="domain" description="Nephrocystin 3-like N-terminal" evidence="3">
    <location>
        <begin position="231"/>
        <end position="391"/>
    </location>
</feature>
<evidence type="ECO:0000313" key="5">
    <source>
        <dbReference type="Proteomes" id="UP001150217"/>
    </source>
</evidence>
<comment type="caution">
    <text evidence="4">The sequence shown here is derived from an EMBL/GenBank/DDBJ whole genome shotgun (WGS) entry which is preliminary data.</text>
</comment>
<dbReference type="Gene3D" id="3.40.50.300">
    <property type="entry name" value="P-loop containing nucleotide triphosphate hydrolases"/>
    <property type="match status" value="1"/>
</dbReference>
<dbReference type="EMBL" id="JANVFT010000088">
    <property type="protein sequence ID" value="KAJ4471186.1"/>
    <property type="molecule type" value="Genomic_DNA"/>
</dbReference>
<evidence type="ECO:0000313" key="4">
    <source>
        <dbReference type="EMBL" id="KAJ4471186.1"/>
    </source>
</evidence>
<dbReference type="SUPFAM" id="SSF52540">
    <property type="entry name" value="P-loop containing nucleoside triphosphate hydrolases"/>
    <property type="match status" value="1"/>
</dbReference>
<feature type="compositionally biased region" description="Low complexity" evidence="2">
    <location>
        <begin position="17"/>
        <end position="33"/>
    </location>
</feature>
<keyword evidence="1" id="KW-0677">Repeat</keyword>
<feature type="region of interest" description="Disordered" evidence="2">
    <location>
        <begin position="1"/>
        <end position="35"/>
    </location>
</feature>
<evidence type="ECO:0000256" key="2">
    <source>
        <dbReference type="SAM" id="MobiDB-lite"/>
    </source>
</evidence>
<gene>
    <name evidence="4" type="ORF">C8R41DRAFT_889014</name>
</gene>
<name>A0ABQ8V518_9AGAR</name>
<proteinExistence type="predicted"/>
<reference evidence="4" key="1">
    <citation type="submission" date="2022-08" db="EMBL/GenBank/DDBJ databases">
        <title>A Global Phylogenomic Analysis of the Shiitake Genus Lentinula.</title>
        <authorList>
            <consortium name="DOE Joint Genome Institute"/>
            <person name="Sierra-Patev S."/>
            <person name="Min B."/>
            <person name="Naranjo-Ortiz M."/>
            <person name="Looney B."/>
            <person name="Konkel Z."/>
            <person name="Slot J.C."/>
            <person name="Sakamoto Y."/>
            <person name="Steenwyk J.L."/>
            <person name="Rokas A."/>
            <person name="Carro J."/>
            <person name="Camarero S."/>
            <person name="Ferreira P."/>
            <person name="Molpeceres G."/>
            <person name="Ruiz-Duenas F.J."/>
            <person name="Serrano A."/>
            <person name="Henrissat B."/>
            <person name="Drula E."/>
            <person name="Hughes K.W."/>
            <person name="Mata J.L."/>
            <person name="Ishikawa N.K."/>
            <person name="Vargas-Isla R."/>
            <person name="Ushijima S."/>
            <person name="Smith C.A."/>
            <person name="Ahrendt S."/>
            <person name="Andreopoulos W."/>
            <person name="He G."/>
            <person name="Labutti K."/>
            <person name="Lipzen A."/>
            <person name="Ng V."/>
            <person name="Riley R."/>
            <person name="Sandor L."/>
            <person name="Barry K."/>
            <person name="Martinez A.T."/>
            <person name="Xiao Y."/>
            <person name="Gibbons J.G."/>
            <person name="Terashima K."/>
            <person name="Grigoriev I.V."/>
            <person name="Hibbett D.S."/>
        </authorList>
    </citation>
    <scope>NUCLEOTIDE SEQUENCE</scope>
    <source>
        <strain evidence="4">RHP3577 ss4</strain>
    </source>
</reference>
<accession>A0ABQ8V518</accession>
<evidence type="ECO:0000259" key="3">
    <source>
        <dbReference type="Pfam" id="PF24883"/>
    </source>
</evidence>
<organism evidence="4 5">
    <name type="scientific">Lentinula lateritia</name>
    <dbReference type="NCBI Taxonomy" id="40482"/>
    <lineage>
        <taxon>Eukaryota</taxon>
        <taxon>Fungi</taxon>
        <taxon>Dikarya</taxon>
        <taxon>Basidiomycota</taxon>
        <taxon>Agaricomycotina</taxon>
        <taxon>Agaricomycetes</taxon>
        <taxon>Agaricomycetidae</taxon>
        <taxon>Agaricales</taxon>
        <taxon>Marasmiineae</taxon>
        <taxon>Omphalotaceae</taxon>
        <taxon>Lentinula</taxon>
    </lineage>
</organism>